<dbReference type="Gene3D" id="1.20.272.10">
    <property type="match status" value="1"/>
</dbReference>
<dbReference type="RefSeq" id="WP_042734150.1">
    <property type="nucleotide sequence ID" value="NZ_CP010848.1"/>
</dbReference>
<dbReference type="GeneID" id="93666891"/>
<dbReference type="STRING" id="145458.APU90_09735"/>
<comment type="catalytic activity">
    <reaction evidence="7">
        <text>DNA(n) + a 2'-deoxyribonucleoside 5'-triphosphate = DNA(n+1) + diphosphate</text>
        <dbReference type="Rhea" id="RHEA:22508"/>
        <dbReference type="Rhea" id="RHEA-COMP:17339"/>
        <dbReference type="Rhea" id="RHEA-COMP:17340"/>
        <dbReference type="ChEBI" id="CHEBI:33019"/>
        <dbReference type="ChEBI" id="CHEBI:61560"/>
        <dbReference type="ChEBI" id="CHEBI:173112"/>
        <dbReference type="EC" id="2.7.7.7"/>
    </reaction>
</comment>
<dbReference type="SUPFAM" id="SSF48019">
    <property type="entry name" value="post-AAA+ oligomerization domain-like"/>
    <property type="match status" value="1"/>
</dbReference>
<keyword evidence="5" id="KW-0239">DNA-directed DNA polymerase</keyword>
<dbReference type="InterPro" id="IPR027417">
    <property type="entry name" value="P-loop_NTPase"/>
</dbReference>
<dbReference type="InterPro" id="IPR008921">
    <property type="entry name" value="DNA_pol3_clamp-load_cplx_C"/>
</dbReference>
<dbReference type="InterPro" id="IPR005790">
    <property type="entry name" value="DNA_polIII_delta"/>
</dbReference>
<dbReference type="EMBL" id="LBFI01000057">
    <property type="protein sequence ID" value="KKM44286.1"/>
    <property type="molecule type" value="Genomic_DNA"/>
</dbReference>
<evidence type="ECO:0000313" key="9">
    <source>
        <dbReference type="EMBL" id="KKM44286.1"/>
    </source>
</evidence>
<evidence type="ECO:0000256" key="2">
    <source>
        <dbReference type="ARBA" id="ARBA00022679"/>
    </source>
</evidence>
<evidence type="ECO:0000313" key="10">
    <source>
        <dbReference type="Proteomes" id="UP000052979"/>
    </source>
</evidence>
<dbReference type="PANTHER" id="PTHR34388:SF1">
    <property type="entry name" value="DNA POLYMERASE III SUBUNIT DELTA"/>
    <property type="match status" value="1"/>
</dbReference>
<dbReference type="Gene3D" id="3.40.50.300">
    <property type="entry name" value="P-loop containing nucleotide triphosphate hydrolases"/>
    <property type="match status" value="1"/>
</dbReference>
<comment type="similarity">
    <text evidence="6">Belongs to the DNA polymerase HolA subunit family.</text>
</comment>
<reference evidence="9 10" key="1">
    <citation type="submission" date="2015-04" db="EMBL/GenBank/DDBJ databases">
        <title>Draft genome sequence of Rathayibacter toxicus strain FH-142 (AKA 70134 or CS 32), a Western Australian isolate.</title>
        <authorList>
            <consortium name="Consortium for Microbial Forensics and Genomics (microFORGE)"/>
            <person name="Knight B.M."/>
            <person name="Roberts D.P."/>
            <person name="Lin D."/>
            <person name="Hari K."/>
            <person name="Fletcher J."/>
            <person name="Melcher U."/>
            <person name="Blagden T."/>
            <person name="Luster D.G."/>
            <person name="Sechler A.J."/>
            <person name="Schneider W.L."/>
            <person name="Winegar R.A."/>
        </authorList>
    </citation>
    <scope>NUCLEOTIDE SEQUENCE [LARGE SCALE GENOMIC DNA]</scope>
    <source>
        <strain evidence="9 10">FH142</strain>
    </source>
</reference>
<keyword evidence="2" id="KW-0808">Transferase</keyword>
<dbReference type="Proteomes" id="UP000052979">
    <property type="component" value="Unassembled WGS sequence"/>
</dbReference>
<dbReference type="EC" id="2.7.7.7" evidence="1"/>
<evidence type="ECO:0000256" key="6">
    <source>
        <dbReference type="ARBA" id="ARBA00034754"/>
    </source>
</evidence>
<dbReference type="PANTHER" id="PTHR34388">
    <property type="entry name" value="DNA POLYMERASE III SUBUNIT DELTA"/>
    <property type="match status" value="1"/>
</dbReference>
<dbReference type="NCBIfam" id="TIGR01128">
    <property type="entry name" value="holA"/>
    <property type="match status" value="1"/>
</dbReference>
<dbReference type="KEGG" id="rtx:TI83_07345"/>
<evidence type="ECO:0000256" key="5">
    <source>
        <dbReference type="ARBA" id="ARBA00022932"/>
    </source>
</evidence>
<gene>
    <name evidence="9" type="ORF">VT73_10290</name>
</gene>
<dbReference type="GO" id="GO:0003887">
    <property type="term" value="F:DNA-directed DNA polymerase activity"/>
    <property type="evidence" value="ECO:0007669"/>
    <property type="project" value="UniProtKB-KW"/>
</dbReference>
<protein>
    <recommendedName>
        <fullName evidence="1">DNA-directed DNA polymerase</fullName>
        <ecNumber evidence="1">2.7.7.7</ecNumber>
    </recommendedName>
</protein>
<dbReference type="InterPro" id="IPR048466">
    <property type="entry name" value="DNA_pol3_delta-like_C"/>
</dbReference>
<evidence type="ECO:0000256" key="7">
    <source>
        <dbReference type="ARBA" id="ARBA00049244"/>
    </source>
</evidence>
<feature type="domain" description="DNA polymerase III delta subunit-like C-terminal" evidence="8">
    <location>
        <begin position="221"/>
        <end position="332"/>
    </location>
</feature>
<dbReference type="PATRIC" id="fig|145458.7.peg.1672"/>
<keyword evidence="3" id="KW-0548">Nucleotidyltransferase</keyword>
<dbReference type="Pfam" id="PF21694">
    <property type="entry name" value="DNA_pol3_delta_C"/>
    <property type="match status" value="1"/>
</dbReference>
<dbReference type="KEGG" id="rtc:APU90_09735"/>
<name>A0A0C5BA89_9MICO</name>
<keyword evidence="4" id="KW-0235">DNA replication</keyword>
<accession>A0A0C5BA89</accession>
<dbReference type="GO" id="GO:0009360">
    <property type="term" value="C:DNA polymerase III complex"/>
    <property type="evidence" value="ECO:0007669"/>
    <property type="project" value="TreeGrafter"/>
</dbReference>
<evidence type="ECO:0000256" key="1">
    <source>
        <dbReference type="ARBA" id="ARBA00012417"/>
    </source>
</evidence>
<evidence type="ECO:0000256" key="3">
    <source>
        <dbReference type="ARBA" id="ARBA00022695"/>
    </source>
</evidence>
<evidence type="ECO:0000256" key="4">
    <source>
        <dbReference type="ARBA" id="ARBA00022705"/>
    </source>
</evidence>
<evidence type="ECO:0000259" key="8">
    <source>
        <dbReference type="Pfam" id="PF21694"/>
    </source>
</evidence>
<dbReference type="eggNOG" id="COG1466">
    <property type="taxonomic scope" value="Bacteria"/>
</dbReference>
<keyword evidence="10" id="KW-1185">Reference proteome</keyword>
<comment type="caution">
    <text evidence="9">The sequence shown here is derived from an EMBL/GenBank/DDBJ whole genome shotgun (WGS) entry which is preliminary data.</text>
</comment>
<dbReference type="AlphaFoldDB" id="A0A0C5BA89"/>
<proteinExistence type="inferred from homology"/>
<dbReference type="GO" id="GO:0006261">
    <property type="term" value="P:DNA-templated DNA replication"/>
    <property type="evidence" value="ECO:0007669"/>
    <property type="project" value="TreeGrafter"/>
</dbReference>
<organism evidence="9 10">
    <name type="scientific">Rathayibacter toxicus</name>
    <dbReference type="NCBI Taxonomy" id="145458"/>
    <lineage>
        <taxon>Bacteria</taxon>
        <taxon>Bacillati</taxon>
        <taxon>Actinomycetota</taxon>
        <taxon>Actinomycetes</taxon>
        <taxon>Micrococcales</taxon>
        <taxon>Microbacteriaceae</taxon>
        <taxon>Rathayibacter</taxon>
    </lineage>
</organism>
<sequence length="341" mass="35674">MAGKAPARTKAPSRAAIPQLAWNQTRPAPLVLITGPEQFLADRALRFLRDFLRAEDPSLEVSDIDAGAYAPGELLTLASPSLFDEPRLLRVSNVEKCTDAFLREALDYLVVPAPGTTVALRHTGGNRGKKLLDAIRSGAGGGIEIVCAELKRESDKITFAAAEFRSAGRAVTTGALRALVSAFADDLDELASACQQLLADVSGDITDATVARYYGGRVDTTAFAVADAAIAGRHGEALLGLRHAFASGADPVAIVAAFASKLRTMAKVFGSREGSSQLASGLGLASWQVDRARRDLQGWTGEGLGSAILAIADADANVKGATRDPVYALERVVSVVSARGC</sequence>
<dbReference type="GO" id="GO:0003677">
    <property type="term" value="F:DNA binding"/>
    <property type="evidence" value="ECO:0007669"/>
    <property type="project" value="InterPro"/>
</dbReference>